<protein>
    <submittedName>
        <fullName evidence="1">36447_t:CDS:1</fullName>
    </submittedName>
</protein>
<keyword evidence="2" id="KW-1185">Reference proteome</keyword>
<name>A0ABN7VU20_GIGMA</name>
<evidence type="ECO:0000313" key="1">
    <source>
        <dbReference type="EMBL" id="CAG8796486.1"/>
    </source>
</evidence>
<comment type="caution">
    <text evidence="1">The sequence shown here is derived from an EMBL/GenBank/DDBJ whole genome shotgun (WGS) entry which is preliminary data.</text>
</comment>
<sequence>MCSICLHKFTSRIGYSQHRNSCIKTVDYDNDSQMPLNSYSKSHSFMKDFKNIQDNRPSNKNMVNKFSRTSENKSFSSKKISINSIKFGKQFHKSADNFSQIASKEENLCNILKDFKEIMMLFELEDKNDMSFKVAIDNNKEFFEILHDTLQNFKNIAKEIELSKS</sequence>
<accession>A0ABN7VU20</accession>
<gene>
    <name evidence="1" type="ORF">GMARGA_LOCUS22204</name>
</gene>
<reference evidence="1 2" key="1">
    <citation type="submission" date="2021-06" db="EMBL/GenBank/DDBJ databases">
        <authorList>
            <person name="Kallberg Y."/>
            <person name="Tangrot J."/>
            <person name="Rosling A."/>
        </authorList>
    </citation>
    <scope>NUCLEOTIDE SEQUENCE [LARGE SCALE GENOMIC DNA]</scope>
    <source>
        <strain evidence="1 2">120-4 pot B 10/14</strain>
    </source>
</reference>
<dbReference type="Proteomes" id="UP000789901">
    <property type="component" value="Unassembled WGS sequence"/>
</dbReference>
<feature type="non-terminal residue" evidence="1">
    <location>
        <position position="165"/>
    </location>
</feature>
<proteinExistence type="predicted"/>
<organism evidence="1 2">
    <name type="scientific">Gigaspora margarita</name>
    <dbReference type="NCBI Taxonomy" id="4874"/>
    <lineage>
        <taxon>Eukaryota</taxon>
        <taxon>Fungi</taxon>
        <taxon>Fungi incertae sedis</taxon>
        <taxon>Mucoromycota</taxon>
        <taxon>Glomeromycotina</taxon>
        <taxon>Glomeromycetes</taxon>
        <taxon>Diversisporales</taxon>
        <taxon>Gigasporaceae</taxon>
        <taxon>Gigaspora</taxon>
    </lineage>
</organism>
<dbReference type="EMBL" id="CAJVQB010021208">
    <property type="protein sequence ID" value="CAG8796486.1"/>
    <property type="molecule type" value="Genomic_DNA"/>
</dbReference>
<evidence type="ECO:0000313" key="2">
    <source>
        <dbReference type="Proteomes" id="UP000789901"/>
    </source>
</evidence>